<keyword evidence="2" id="KW-0805">Transcription regulation</keyword>
<proteinExistence type="inferred from homology"/>
<organism evidence="6 7">
    <name type="scientific">Mus spicilegus</name>
    <name type="common">Mound-building mouse</name>
    <dbReference type="NCBI Taxonomy" id="10103"/>
    <lineage>
        <taxon>Eukaryota</taxon>
        <taxon>Metazoa</taxon>
        <taxon>Chordata</taxon>
        <taxon>Craniata</taxon>
        <taxon>Vertebrata</taxon>
        <taxon>Euteleostomi</taxon>
        <taxon>Mammalia</taxon>
        <taxon>Eutheria</taxon>
        <taxon>Euarchontoglires</taxon>
        <taxon>Glires</taxon>
        <taxon>Rodentia</taxon>
        <taxon>Myomorpha</taxon>
        <taxon>Muroidea</taxon>
        <taxon>Muridae</taxon>
        <taxon>Murinae</taxon>
        <taxon>Mus</taxon>
        <taxon>Mus</taxon>
    </lineage>
</organism>
<dbReference type="GO" id="GO:0006355">
    <property type="term" value="P:regulation of DNA-templated transcription"/>
    <property type="evidence" value="ECO:0007669"/>
    <property type="project" value="InterPro"/>
</dbReference>
<evidence type="ECO:0000313" key="6">
    <source>
        <dbReference type="Ensembl" id="ENSMSIP00000032779.1"/>
    </source>
</evidence>
<dbReference type="AlphaFoldDB" id="A0A8C6I8V6"/>
<evidence type="ECO:0000256" key="1">
    <source>
        <dbReference type="ARBA" id="ARBA00006834"/>
    </source>
</evidence>
<evidence type="ECO:0000256" key="2">
    <source>
        <dbReference type="ARBA" id="ARBA00023015"/>
    </source>
</evidence>
<keyword evidence="7" id="KW-1185">Reference proteome</keyword>
<sequence length="238" mass="25703">MSLRTMGPKDKAAVSCRPSTSECNMGNKTGAAAPVMEPILRGRANHPGRGHSCGTRTQVRDHGEALLAVGSEQKGYSARGKRRQIRLPRTTLPRKPFDQAKKTPTKGRGRPAKENPVSQPEDLPQASPQEESPHGSQVYCWPPALSPLPYMSVPPEQQLVAPPSTEIHGAFAESNPCSSMVLLPRTSTDHHHPLESQGSGASDQASVPASLECQEILEAAEALMTLKNSSWTWHQSHS</sequence>
<keyword evidence="3" id="KW-0804">Transcription</keyword>
<feature type="region of interest" description="Disordered" evidence="4">
    <location>
        <begin position="70"/>
        <end position="140"/>
    </location>
</feature>
<dbReference type="Pfam" id="PF15791">
    <property type="entry name" value="DMRT-like"/>
    <property type="match status" value="1"/>
</dbReference>
<feature type="domain" description="Doublesex- and mab-3-related transcription factor C1/C2 C-terminal" evidence="5">
    <location>
        <begin position="164"/>
        <end position="232"/>
    </location>
</feature>
<accession>A0A8C6I8V6</accession>
<dbReference type="Ensembl" id="ENSMSIT00000041349.1">
    <property type="protein sequence ID" value="ENSMSIP00000032779.1"/>
    <property type="gene ID" value="ENSMSIG00000027450.1"/>
</dbReference>
<dbReference type="PANTHER" id="PTHR12322">
    <property type="entry name" value="DOUBLESEX AND MAB-3 RELATED TRANSCRIPTION FACTOR DMRT"/>
    <property type="match status" value="1"/>
</dbReference>
<reference evidence="6" key="1">
    <citation type="submission" date="2025-08" db="UniProtKB">
        <authorList>
            <consortium name="Ensembl"/>
        </authorList>
    </citation>
    <scope>IDENTIFICATION</scope>
</reference>
<reference evidence="6" key="2">
    <citation type="submission" date="2025-09" db="UniProtKB">
        <authorList>
            <consortium name="Ensembl"/>
        </authorList>
    </citation>
    <scope>IDENTIFICATION</scope>
</reference>
<feature type="region of interest" description="Disordered" evidence="4">
    <location>
        <begin position="1"/>
        <end position="30"/>
    </location>
</feature>
<comment type="similarity">
    <text evidence="1">Belongs to the DMRT family.</text>
</comment>
<feature type="compositionally biased region" description="Polar residues" evidence="4">
    <location>
        <begin position="17"/>
        <end position="27"/>
    </location>
</feature>
<evidence type="ECO:0000259" key="5">
    <source>
        <dbReference type="Pfam" id="PF15791"/>
    </source>
</evidence>
<dbReference type="GeneTree" id="ENSGT00520000059967"/>
<dbReference type="Proteomes" id="UP000694415">
    <property type="component" value="Unplaced"/>
</dbReference>
<dbReference type="GO" id="GO:0005634">
    <property type="term" value="C:nucleus"/>
    <property type="evidence" value="ECO:0007669"/>
    <property type="project" value="InterPro"/>
</dbReference>
<name>A0A8C6I8V6_MUSSI</name>
<evidence type="ECO:0000256" key="4">
    <source>
        <dbReference type="SAM" id="MobiDB-lite"/>
    </source>
</evidence>
<evidence type="ECO:0000256" key="3">
    <source>
        <dbReference type="ARBA" id="ARBA00023163"/>
    </source>
</evidence>
<dbReference type="InterPro" id="IPR031577">
    <property type="entry name" value="DMRT-C1/C2_C"/>
</dbReference>
<dbReference type="PANTHER" id="PTHR12322:SF60">
    <property type="entry name" value="DMRT-LIKE FAMILY C1C1"/>
    <property type="match status" value="1"/>
</dbReference>
<evidence type="ECO:0000313" key="7">
    <source>
        <dbReference type="Proteomes" id="UP000694415"/>
    </source>
</evidence>
<protein>
    <recommendedName>
        <fullName evidence="5">Doublesex- and mab-3-related transcription factor C1/C2 C-terminal domain-containing protein</fullName>
    </recommendedName>
</protein>
<dbReference type="InterPro" id="IPR026607">
    <property type="entry name" value="DMRT"/>
</dbReference>